<dbReference type="SUPFAM" id="SSF81301">
    <property type="entry name" value="Nucleotidyltransferase"/>
    <property type="match status" value="1"/>
</dbReference>
<dbReference type="InterPro" id="IPR003141">
    <property type="entry name" value="Pol/His_phosphatase_N"/>
</dbReference>
<dbReference type="SMART" id="SM00278">
    <property type="entry name" value="HhH1"/>
    <property type="match status" value="3"/>
</dbReference>
<dbReference type="InterPro" id="IPR029398">
    <property type="entry name" value="PolB_thumb"/>
</dbReference>
<evidence type="ECO:0000256" key="4">
    <source>
        <dbReference type="ARBA" id="ARBA00012720"/>
    </source>
</evidence>
<feature type="domain" description="Helix-hairpin-helix DNA-binding motif class 1" evidence="22">
    <location>
        <begin position="64"/>
        <end position="83"/>
    </location>
</feature>
<dbReference type="EC" id="4.2.99.18" evidence="4"/>
<comment type="catalytic activity">
    <reaction evidence="19">
        <text>a 5'-end 2'-deoxyribose-2'-deoxyribonucleotide-DNA = (2E,4S)-4-hydroxypenten-2-al-5-phosphate + a 5'-end 5'-phospho-2'-deoxyribonucleoside-DNA + H(+)</text>
        <dbReference type="Rhea" id="RHEA:76255"/>
        <dbReference type="Rhea" id="RHEA-COMP:13180"/>
        <dbReference type="Rhea" id="RHEA-COMP:18657"/>
        <dbReference type="ChEBI" id="CHEBI:15378"/>
        <dbReference type="ChEBI" id="CHEBI:136412"/>
        <dbReference type="ChEBI" id="CHEBI:195194"/>
        <dbReference type="ChEBI" id="CHEBI:195195"/>
    </reaction>
</comment>
<feature type="domain" description="Polymerase/histidinol phosphatase N-terminal" evidence="23">
    <location>
        <begin position="355"/>
        <end position="436"/>
    </location>
</feature>
<evidence type="ECO:0000259" key="24">
    <source>
        <dbReference type="SMART" id="SM00483"/>
    </source>
</evidence>
<evidence type="ECO:0000256" key="15">
    <source>
        <dbReference type="ARBA" id="ARBA00023204"/>
    </source>
</evidence>
<evidence type="ECO:0000256" key="13">
    <source>
        <dbReference type="ARBA" id="ARBA00022932"/>
    </source>
</evidence>
<dbReference type="GO" id="GO:0008270">
    <property type="term" value="F:zinc ion binding"/>
    <property type="evidence" value="ECO:0007669"/>
    <property type="project" value="TreeGrafter"/>
</dbReference>
<dbReference type="InterPro" id="IPR047967">
    <property type="entry name" value="PolX_PHP"/>
</dbReference>
<dbReference type="SUPFAM" id="SSF89550">
    <property type="entry name" value="PHP domain-like"/>
    <property type="match status" value="1"/>
</dbReference>
<keyword evidence="14" id="KW-0915">Sodium</keyword>
<evidence type="ECO:0000256" key="10">
    <source>
        <dbReference type="ARBA" id="ARBA00022705"/>
    </source>
</evidence>
<evidence type="ECO:0000256" key="3">
    <source>
        <dbReference type="ARBA" id="ARBA00012417"/>
    </source>
</evidence>
<evidence type="ECO:0000313" key="25">
    <source>
        <dbReference type="EMBL" id="OQP63837.1"/>
    </source>
</evidence>
<dbReference type="SUPFAM" id="SSF47802">
    <property type="entry name" value="DNA polymerase beta, N-terminal domain-like"/>
    <property type="match status" value="1"/>
</dbReference>
<protein>
    <recommendedName>
        <fullName evidence="5">DNA polymerase beta</fullName>
        <ecNumber evidence="3">2.7.7.7</ecNumber>
        <ecNumber evidence="4">4.2.99.18</ecNumber>
    </recommendedName>
    <alternativeName>
        <fullName evidence="16">5'-deoxyribose-phosphate lyase</fullName>
    </alternativeName>
    <alternativeName>
        <fullName evidence="17">AP lyase</fullName>
    </alternativeName>
</protein>
<dbReference type="GO" id="GO:0006281">
    <property type="term" value="P:DNA repair"/>
    <property type="evidence" value="ECO:0007669"/>
    <property type="project" value="UniProtKB-KW"/>
</dbReference>
<evidence type="ECO:0000259" key="23">
    <source>
        <dbReference type="SMART" id="SM00481"/>
    </source>
</evidence>
<gene>
    <name evidence="25" type="ORF">A3860_23145</name>
</gene>
<dbReference type="InterPro" id="IPR050243">
    <property type="entry name" value="PHP_phosphatase"/>
</dbReference>
<dbReference type="Gene3D" id="1.10.150.20">
    <property type="entry name" value="5' to 3' exonuclease, C-terminal subdomain"/>
    <property type="match status" value="1"/>
</dbReference>
<dbReference type="Proteomes" id="UP000192796">
    <property type="component" value="Unassembled WGS sequence"/>
</dbReference>
<comment type="catalytic activity">
    <reaction evidence="21">
        <text>DNA(n) + a 2'-deoxyribonucleoside 5'-triphosphate = DNA(n+1) + diphosphate</text>
        <dbReference type="Rhea" id="RHEA:22508"/>
        <dbReference type="Rhea" id="RHEA-COMP:17339"/>
        <dbReference type="Rhea" id="RHEA-COMP:17340"/>
        <dbReference type="ChEBI" id="CHEBI:33019"/>
        <dbReference type="ChEBI" id="CHEBI:61560"/>
        <dbReference type="ChEBI" id="CHEBI:173112"/>
        <dbReference type="EC" id="2.7.7.7"/>
    </reaction>
</comment>
<evidence type="ECO:0000256" key="7">
    <source>
        <dbReference type="ARBA" id="ARBA00022634"/>
    </source>
</evidence>
<dbReference type="InterPro" id="IPR037160">
    <property type="entry name" value="DNA_Pol_thumb_sf"/>
</dbReference>
<dbReference type="Pfam" id="PF14520">
    <property type="entry name" value="HHH_5"/>
    <property type="match status" value="1"/>
</dbReference>
<evidence type="ECO:0000256" key="2">
    <source>
        <dbReference type="ARBA" id="ARBA00004496"/>
    </source>
</evidence>
<dbReference type="Gene3D" id="3.20.20.140">
    <property type="entry name" value="Metal-dependent hydrolases"/>
    <property type="match status" value="1"/>
</dbReference>
<evidence type="ECO:0000313" key="26">
    <source>
        <dbReference type="Proteomes" id="UP000192796"/>
    </source>
</evidence>
<evidence type="ECO:0000256" key="20">
    <source>
        <dbReference type="ARBA" id="ARBA00045548"/>
    </source>
</evidence>
<evidence type="ECO:0000256" key="12">
    <source>
        <dbReference type="ARBA" id="ARBA00022843"/>
    </source>
</evidence>
<keyword evidence="13" id="KW-0239">DNA-directed DNA polymerase</keyword>
<dbReference type="GO" id="GO:0003887">
    <property type="term" value="F:DNA-directed DNA polymerase activity"/>
    <property type="evidence" value="ECO:0007669"/>
    <property type="project" value="UniProtKB-KW"/>
</dbReference>
<evidence type="ECO:0000256" key="6">
    <source>
        <dbReference type="ARBA" id="ARBA00022481"/>
    </source>
</evidence>
<evidence type="ECO:0000259" key="22">
    <source>
        <dbReference type="SMART" id="SM00278"/>
    </source>
</evidence>
<sequence length="596" mass="67643">MGLSNVKKAGERHNADLAAIFHQMASCYRYLGAKHRFRVMAYDGATRTLSNLKNDISVYAKDEDALHELHGIGESIGEKIVEYLNTGKIKTFEQLKKKVPQGLLELMDIAGFGPATVKALHQKIHINNRDELIRAIETGKLKGLRGFGPKKIDNMKRGLKLFKEAHARMLLWDAMNIGEDILQEVLAFPGIKKAELAGSLRRKKETIGDIDIIATADKKDWKKIVSKFIALPQSERILAKGETRASIVLKKTNIQVDLRLVHEYEYGSALLYFTGSKEHNIKLRTWAKGKGWKLNEYGVFDAESDKQLAGATEEEIYRLFGMQFIPPELREERGEIENARKHLLPRLVNLKDIRGDMQMHSVWSDGADEIETIARYVCKEFPHYEYIVLTDHSPSERIAGGLQPADFIKQFKEIDRINKKLGKDFIRKGVEVDILADGSLDLPEDLLQQFDWVVASIHSGFTKDNTQRLLKVCERRDVHCIGHPGGRLIGKREGYTLDWNKLFEKAAATGTAIEINAQPNRLDLRDDLVKEAIEKGVMITISTDSHALSQFDFMQLGVAVARRGWCKIENVLNTCSWKAVEQFKRHKQHALKQAVK</sequence>
<dbReference type="InterPro" id="IPR027421">
    <property type="entry name" value="DNA_pol_lamdba_lyase_dom_sf"/>
</dbReference>
<dbReference type="GO" id="GO:0005829">
    <property type="term" value="C:cytosol"/>
    <property type="evidence" value="ECO:0007669"/>
    <property type="project" value="TreeGrafter"/>
</dbReference>
<dbReference type="Pfam" id="PF14791">
    <property type="entry name" value="DNA_pol_B_thumb"/>
    <property type="match status" value="1"/>
</dbReference>
<dbReference type="InterPro" id="IPR022311">
    <property type="entry name" value="PolX-like"/>
</dbReference>
<dbReference type="EC" id="2.7.7.7" evidence="3"/>
<dbReference type="Gene3D" id="3.30.210.10">
    <property type="entry name" value="DNA polymerase, thumb domain"/>
    <property type="match status" value="1"/>
</dbReference>
<proteinExistence type="predicted"/>
<dbReference type="STRING" id="1703345.A3860_23145"/>
<dbReference type="PANTHER" id="PTHR36928:SF1">
    <property type="entry name" value="PHOSPHATASE YCDX-RELATED"/>
    <property type="match status" value="1"/>
</dbReference>
<dbReference type="InterPro" id="IPR010996">
    <property type="entry name" value="HHH_MUS81"/>
</dbReference>
<dbReference type="GO" id="GO:0003677">
    <property type="term" value="F:DNA binding"/>
    <property type="evidence" value="ECO:0007669"/>
    <property type="project" value="InterPro"/>
</dbReference>
<dbReference type="InterPro" id="IPR003583">
    <property type="entry name" value="Hlx-hairpin-Hlx_DNA-bd_motif"/>
</dbReference>
<organism evidence="25 26">
    <name type="scientific">Niastella vici</name>
    <dbReference type="NCBI Taxonomy" id="1703345"/>
    <lineage>
        <taxon>Bacteria</taxon>
        <taxon>Pseudomonadati</taxon>
        <taxon>Bacteroidota</taxon>
        <taxon>Chitinophagia</taxon>
        <taxon>Chitinophagales</taxon>
        <taxon>Chitinophagaceae</taxon>
        <taxon>Niastella</taxon>
    </lineage>
</organism>
<comment type="caution">
    <text evidence="25">The sequence shown here is derived from an EMBL/GenBank/DDBJ whole genome shotgun (WGS) entry which is preliminary data.</text>
</comment>
<keyword evidence="26" id="KW-1185">Reference proteome</keyword>
<evidence type="ECO:0000256" key="18">
    <source>
        <dbReference type="ARBA" id="ARBA00044632"/>
    </source>
</evidence>
<comment type="cofactor">
    <cofactor evidence="1">
        <name>Mg(2+)</name>
        <dbReference type="ChEBI" id="CHEBI:18420"/>
    </cofactor>
</comment>
<dbReference type="OrthoDB" id="9808747at2"/>
<dbReference type="AlphaFoldDB" id="A0A1V9FZT2"/>
<dbReference type="EMBL" id="LVYD01000044">
    <property type="protein sequence ID" value="OQP63837.1"/>
    <property type="molecule type" value="Genomic_DNA"/>
</dbReference>
<dbReference type="InterPro" id="IPR002008">
    <property type="entry name" value="DNA_pol_X_beta-like"/>
</dbReference>
<dbReference type="SMART" id="SM00483">
    <property type="entry name" value="POLXc"/>
    <property type="match status" value="1"/>
</dbReference>
<dbReference type="CDD" id="cd00141">
    <property type="entry name" value="NT_POLXc"/>
    <property type="match status" value="1"/>
</dbReference>
<comment type="catalytic activity">
    <reaction evidence="18">
        <text>2'-deoxyribonucleotide-(2'-deoxyribose 5'-phosphate)-2'-deoxyribonucleotide-DNA = a 3'-end 2'-deoxyribonucleotide-(2,3-dehydro-2,3-deoxyribose 5'-phosphate)-DNA + a 5'-end 5'-phospho-2'-deoxyribonucleoside-DNA + H(+)</text>
        <dbReference type="Rhea" id="RHEA:66592"/>
        <dbReference type="Rhea" id="RHEA-COMP:13180"/>
        <dbReference type="Rhea" id="RHEA-COMP:16897"/>
        <dbReference type="Rhea" id="RHEA-COMP:17067"/>
        <dbReference type="ChEBI" id="CHEBI:15378"/>
        <dbReference type="ChEBI" id="CHEBI:136412"/>
        <dbReference type="ChEBI" id="CHEBI:157695"/>
        <dbReference type="ChEBI" id="CHEBI:167181"/>
        <dbReference type="EC" id="4.2.99.18"/>
    </reaction>
</comment>
<dbReference type="InterPro" id="IPR002054">
    <property type="entry name" value="DNA-dir_DNA_pol_X"/>
</dbReference>
<dbReference type="GO" id="GO:0042578">
    <property type="term" value="F:phosphoric ester hydrolase activity"/>
    <property type="evidence" value="ECO:0007669"/>
    <property type="project" value="TreeGrafter"/>
</dbReference>
<dbReference type="NCBIfam" id="NF006375">
    <property type="entry name" value="PRK08609.1"/>
    <property type="match status" value="1"/>
</dbReference>
<dbReference type="InterPro" id="IPR043519">
    <property type="entry name" value="NT_sf"/>
</dbReference>
<keyword evidence="6" id="KW-0488">Methylation</keyword>
<evidence type="ECO:0000256" key="19">
    <source>
        <dbReference type="ARBA" id="ARBA00044678"/>
    </source>
</evidence>
<reference evidence="25 26" key="1">
    <citation type="submission" date="2016-03" db="EMBL/GenBank/DDBJ databases">
        <title>Niastella vici sp. nov., isolated from farmland soil.</title>
        <authorList>
            <person name="Chen L."/>
            <person name="Wang D."/>
            <person name="Yang S."/>
            <person name="Wang G."/>
        </authorList>
    </citation>
    <scope>NUCLEOTIDE SEQUENCE [LARGE SCALE GENOMIC DNA]</scope>
    <source>
        <strain evidence="25 26">DJ57</strain>
    </source>
</reference>
<keyword evidence="11" id="KW-0227">DNA damage</keyword>
<evidence type="ECO:0000256" key="5">
    <source>
        <dbReference type="ARBA" id="ARBA00020020"/>
    </source>
</evidence>
<feature type="domain" description="DNA-directed DNA polymerase X" evidence="24">
    <location>
        <begin position="12"/>
        <end position="331"/>
    </location>
</feature>
<dbReference type="InterPro" id="IPR016195">
    <property type="entry name" value="Pol/histidinol_Pase-like"/>
</dbReference>
<comment type="function">
    <text evidence="20">Repair polymerase that plays a key role in base-excision repair. During this process, the damaged base is excised by specific DNA glycosylases, the DNA backbone is nicked at the abasic site by an apurinic/apyrimidic (AP) endonuclease, and POLB removes 5'-deoxyribose-phosphate from the preincised AP site acting as a 5'-deoxyribose-phosphate lyase (5'-dRP lyase); through its DNA polymerase activity, it adds one nucleotide to the 3' end of the arising single-nucleotide gap. Conducts 'gap-filling' DNA synthesis in a stepwise distributive fashion rather than in a processive fashion as for other DNA polymerases. It is also able to cleave sugar-phosphate bonds 3' to an intact AP site, acting as an AP lyase.</text>
</comment>
<keyword evidence="9" id="KW-0548">Nucleotidyltransferase</keyword>
<evidence type="ECO:0000256" key="11">
    <source>
        <dbReference type="ARBA" id="ARBA00022763"/>
    </source>
</evidence>
<name>A0A1V9FZT2_9BACT</name>
<dbReference type="CDD" id="cd07436">
    <property type="entry name" value="PHP_PolX"/>
    <property type="match status" value="1"/>
</dbReference>
<dbReference type="PIRSF" id="PIRSF005047">
    <property type="entry name" value="UCP005047_YshC"/>
    <property type="match status" value="1"/>
</dbReference>
<dbReference type="GO" id="GO:0140078">
    <property type="term" value="F:class I DNA-(apurinic or apyrimidinic site) endonuclease activity"/>
    <property type="evidence" value="ECO:0007669"/>
    <property type="project" value="UniProtKB-EC"/>
</dbReference>
<keyword evidence="10" id="KW-0235">DNA replication</keyword>
<feature type="domain" description="Helix-hairpin-helix DNA-binding motif class 1" evidence="22">
    <location>
        <begin position="139"/>
        <end position="158"/>
    </location>
</feature>
<evidence type="ECO:0000256" key="17">
    <source>
        <dbReference type="ARBA" id="ARBA00035726"/>
    </source>
</evidence>
<keyword evidence="12" id="KW-0832">Ubl conjugation</keyword>
<dbReference type="PANTHER" id="PTHR36928">
    <property type="entry name" value="PHOSPHATASE YCDX-RELATED"/>
    <property type="match status" value="1"/>
</dbReference>
<evidence type="ECO:0000256" key="14">
    <source>
        <dbReference type="ARBA" id="ARBA00023053"/>
    </source>
</evidence>
<keyword evidence="7" id="KW-0237">DNA synthesis</keyword>
<dbReference type="PRINTS" id="PR00870">
    <property type="entry name" value="DNAPOLXBETA"/>
</dbReference>
<evidence type="ECO:0000256" key="16">
    <source>
        <dbReference type="ARBA" id="ARBA00035717"/>
    </source>
</evidence>
<comment type="subcellular location">
    <subcellularLocation>
        <location evidence="2">Cytoplasm</location>
    </subcellularLocation>
</comment>
<keyword evidence="8" id="KW-0808">Transferase</keyword>
<dbReference type="Pfam" id="PF14716">
    <property type="entry name" value="HHH_8"/>
    <property type="match status" value="1"/>
</dbReference>
<dbReference type="SMART" id="SM00481">
    <property type="entry name" value="POLIIIAc"/>
    <property type="match status" value="1"/>
</dbReference>
<evidence type="ECO:0000256" key="21">
    <source>
        <dbReference type="ARBA" id="ARBA00049244"/>
    </source>
</evidence>
<keyword evidence="15" id="KW-0234">DNA repair</keyword>
<evidence type="ECO:0000256" key="1">
    <source>
        <dbReference type="ARBA" id="ARBA00001946"/>
    </source>
</evidence>
<dbReference type="Gene3D" id="3.30.460.10">
    <property type="entry name" value="Beta Polymerase, domain 2"/>
    <property type="match status" value="1"/>
</dbReference>
<dbReference type="RefSeq" id="WP_081147501.1">
    <property type="nucleotide sequence ID" value="NZ_LVYD01000044.1"/>
</dbReference>
<evidence type="ECO:0000256" key="8">
    <source>
        <dbReference type="ARBA" id="ARBA00022679"/>
    </source>
</evidence>
<feature type="domain" description="Helix-hairpin-helix DNA-binding motif class 1" evidence="22">
    <location>
        <begin position="104"/>
        <end position="123"/>
    </location>
</feature>
<dbReference type="Gene3D" id="1.10.150.110">
    <property type="entry name" value="DNA polymerase beta, N-terminal domain-like"/>
    <property type="match status" value="1"/>
</dbReference>
<evidence type="ECO:0000256" key="9">
    <source>
        <dbReference type="ARBA" id="ARBA00022695"/>
    </source>
</evidence>
<accession>A0A1V9FZT2</accession>